<reference evidence="1" key="1">
    <citation type="submission" date="2019-08" db="EMBL/GenBank/DDBJ databases">
        <title>Reference gene set and small RNA set construction with multiple tissues from Davidia involucrata Baill.</title>
        <authorList>
            <person name="Yang H."/>
            <person name="Zhou C."/>
            <person name="Li G."/>
            <person name="Wang J."/>
            <person name="Gao P."/>
            <person name="Wang M."/>
            <person name="Wang R."/>
            <person name="Zhao Y."/>
        </authorList>
    </citation>
    <scope>NUCLEOTIDE SEQUENCE</scope>
    <source>
        <tissue evidence="1">Mixed with DoveR01_LX</tissue>
    </source>
</reference>
<dbReference type="EMBL" id="GHES01048313">
    <property type="protein sequence ID" value="MPA78872.1"/>
    <property type="molecule type" value="Transcribed_RNA"/>
</dbReference>
<evidence type="ECO:0000313" key="1">
    <source>
        <dbReference type="EMBL" id="MPA78872.1"/>
    </source>
</evidence>
<sequence length="160" mass="18105">MASLVPENWACTNSYDELTELDGDLLMSLLEESQVNDGDEERLRRVIQSLEAEIDPIMMEGHNSLVEPKLDGFPEDCQFSDASQVDSQDCLTSHDLDINWIDMDDDMTNWCMDPCGGEMDGIIEFGGIGDYSHIFYGVPLEEQEFCSLWQESHESLVMHG</sequence>
<protein>
    <submittedName>
        <fullName evidence="1">Uncharacterized protein</fullName>
    </submittedName>
</protein>
<gene>
    <name evidence="1" type="ORF">Din_048313</name>
</gene>
<dbReference type="AlphaFoldDB" id="A0A5B7CCB0"/>
<accession>A0A5B7CCB0</accession>
<dbReference type="PANTHER" id="PTHR37611">
    <property type="entry name" value="VIRUS-SPECIFIC-SIGNALING-PATHWAY REGULATED PROTEIN-RELATED"/>
    <property type="match status" value="1"/>
</dbReference>
<proteinExistence type="predicted"/>
<organism evidence="1">
    <name type="scientific">Davidia involucrata</name>
    <name type="common">Dove tree</name>
    <dbReference type="NCBI Taxonomy" id="16924"/>
    <lineage>
        <taxon>Eukaryota</taxon>
        <taxon>Viridiplantae</taxon>
        <taxon>Streptophyta</taxon>
        <taxon>Embryophyta</taxon>
        <taxon>Tracheophyta</taxon>
        <taxon>Spermatophyta</taxon>
        <taxon>Magnoliopsida</taxon>
        <taxon>eudicotyledons</taxon>
        <taxon>Gunneridae</taxon>
        <taxon>Pentapetalae</taxon>
        <taxon>asterids</taxon>
        <taxon>Cornales</taxon>
        <taxon>Nyssaceae</taxon>
        <taxon>Davidia</taxon>
    </lineage>
</organism>
<name>A0A5B7CCB0_DAVIN</name>
<dbReference type="PANTHER" id="PTHR37611:SF4">
    <property type="entry name" value="OS06G0538400 PROTEIN"/>
    <property type="match status" value="1"/>
</dbReference>